<organism evidence="1">
    <name type="scientific">marine metagenome</name>
    <dbReference type="NCBI Taxonomy" id="408172"/>
    <lineage>
        <taxon>unclassified sequences</taxon>
        <taxon>metagenomes</taxon>
        <taxon>ecological metagenomes</taxon>
    </lineage>
</organism>
<sequence>MNENENSYYNPEQLRKFQEHGVIIPDLSSVRIGREVAVKNFSAGSTLHPFVRINGSNTEIHAGANIGLFGPVTLDNSWIGENSVVGSLGAVTLKDTVVGPESIIGSGVAEQAVLLGKETTVNDFSTGYGFRIRKGSLYEEDASSAQHTDTKMTVLFPWTTLGSNINFCDVLLAGGTGPEPGYFSEVGSGTIHFNYSIRGDKATASLFGDVSSGVFLDQQRLFIGGNNSLLGHIQADFGAMTAADVRISGSLSAGLNFGHSLPKGKIDYDPRIFLGAMGIVRKQVNVLAELTALFHWYQQIRIACVAQTPQQKFIYESGLQMVELNHQERLSQLQRFIDAVDNSLSLALKTETVSKKEIAEQEHLLQCWPDIQNKLAVPANFDLTVPNSLLNNIAEQQAQGKVVYTKLVQNLSQEGKQSGKQWLKSIAENVRNVFAEEIKKGK</sequence>
<name>A0A381TTJ3_9ZZZZ</name>
<proteinExistence type="predicted"/>
<dbReference type="InterPro" id="IPR011004">
    <property type="entry name" value="Trimer_LpxA-like_sf"/>
</dbReference>
<accession>A0A381TTJ3</accession>
<evidence type="ECO:0008006" key="2">
    <source>
        <dbReference type="Google" id="ProtNLM"/>
    </source>
</evidence>
<dbReference type="EMBL" id="UINC01005112">
    <property type="protein sequence ID" value="SVA19154.1"/>
    <property type="molecule type" value="Genomic_DNA"/>
</dbReference>
<evidence type="ECO:0000313" key="1">
    <source>
        <dbReference type="EMBL" id="SVA19154.1"/>
    </source>
</evidence>
<protein>
    <recommendedName>
        <fullName evidence="2">UDP-N-acetylglucosamine pyrophosphorylase</fullName>
    </recommendedName>
</protein>
<gene>
    <name evidence="1" type="ORF">METZ01_LOCUS72008</name>
</gene>
<reference evidence="1" key="1">
    <citation type="submission" date="2018-05" db="EMBL/GenBank/DDBJ databases">
        <authorList>
            <person name="Lanie J.A."/>
            <person name="Ng W.-L."/>
            <person name="Kazmierczak K.M."/>
            <person name="Andrzejewski T.M."/>
            <person name="Davidsen T.M."/>
            <person name="Wayne K.J."/>
            <person name="Tettelin H."/>
            <person name="Glass J.I."/>
            <person name="Rusch D."/>
            <person name="Podicherti R."/>
            <person name="Tsui H.-C.T."/>
            <person name="Winkler M.E."/>
        </authorList>
    </citation>
    <scope>NUCLEOTIDE SEQUENCE</scope>
</reference>
<dbReference type="AlphaFoldDB" id="A0A381TTJ3"/>
<dbReference type="Gene3D" id="2.160.10.10">
    <property type="entry name" value="Hexapeptide repeat proteins"/>
    <property type="match status" value="1"/>
</dbReference>
<dbReference type="SUPFAM" id="SSF51161">
    <property type="entry name" value="Trimeric LpxA-like enzymes"/>
    <property type="match status" value="1"/>
</dbReference>